<gene>
    <name evidence="13" type="primary">TBLA0E00120</name>
    <name evidence="13" type="ORF">TBLA_0E00120</name>
</gene>
<dbReference type="GO" id="GO:0043138">
    <property type="term" value="F:3'-5' DNA helicase activity"/>
    <property type="evidence" value="ECO:0007669"/>
    <property type="project" value="UniProtKB-EC"/>
</dbReference>
<dbReference type="InterPro" id="IPR027417">
    <property type="entry name" value="P-loop_NTPase"/>
</dbReference>
<keyword evidence="14" id="KW-1185">Reference proteome</keyword>
<keyword evidence="7" id="KW-0469">Meiosis</keyword>
<keyword evidence="3" id="KW-0378">Hydrolase</keyword>
<comment type="catalytic activity">
    <reaction evidence="8">
        <text>Couples ATP hydrolysis with the unwinding of duplex DNA by translocating in the 3'-5' direction.</text>
        <dbReference type="EC" id="5.6.2.4"/>
    </reaction>
</comment>
<dbReference type="FunCoup" id="I2H3X3">
    <property type="interactions" value="445"/>
</dbReference>
<dbReference type="SUPFAM" id="SSF158702">
    <property type="entry name" value="Sec63 N-terminal domain-like"/>
    <property type="match status" value="1"/>
</dbReference>
<keyword evidence="5" id="KW-0067">ATP-binding</keyword>
<dbReference type="SMART" id="SM00487">
    <property type="entry name" value="DEXDc"/>
    <property type="match status" value="1"/>
</dbReference>
<evidence type="ECO:0000256" key="9">
    <source>
        <dbReference type="ARBA" id="ARBA00034808"/>
    </source>
</evidence>
<dbReference type="Proteomes" id="UP000002866">
    <property type="component" value="Chromosome 5"/>
</dbReference>
<dbReference type="InterPro" id="IPR052247">
    <property type="entry name" value="Meiotic_Crossover_Helicase"/>
</dbReference>
<dbReference type="EC" id="5.6.2.4" evidence="9"/>
<dbReference type="InParanoid" id="I2H3X3"/>
<dbReference type="RefSeq" id="XP_004180594.1">
    <property type="nucleotide sequence ID" value="XM_004180546.1"/>
</dbReference>
<dbReference type="GO" id="GO:0005524">
    <property type="term" value="F:ATP binding"/>
    <property type="evidence" value="ECO:0007669"/>
    <property type="project" value="UniProtKB-KW"/>
</dbReference>
<evidence type="ECO:0000256" key="3">
    <source>
        <dbReference type="ARBA" id="ARBA00022801"/>
    </source>
</evidence>
<evidence type="ECO:0000256" key="8">
    <source>
        <dbReference type="ARBA" id="ARBA00034617"/>
    </source>
</evidence>
<keyword evidence="4" id="KW-0347">Helicase</keyword>
<name>I2H3X3_HENB6</name>
<dbReference type="Gene3D" id="3.40.50.300">
    <property type="entry name" value="P-loop containing nucleotide triphosphate hydrolases"/>
    <property type="match status" value="2"/>
</dbReference>
<dbReference type="FunFam" id="1.10.3380.10:FF:000012">
    <property type="entry name" value="DEAD/DEAH box DNA helicase"/>
    <property type="match status" value="1"/>
</dbReference>
<evidence type="ECO:0000256" key="1">
    <source>
        <dbReference type="ARBA" id="ARBA00010140"/>
    </source>
</evidence>
<dbReference type="FunFam" id="1.10.10.10:FF:000012">
    <property type="entry name" value="U5 small nuclear ribonucleoprotein helicase"/>
    <property type="match status" value="1"/>
</dbReference>
<dbReference type="PROSITE" id="PS51192">
    <property type="entry name" value="HELICASE_ATP_BIND_1"/>
    <property type="match status" value="1"/>
</dbReference>
<dbReference type="eggNOG" id="KOG0952">
    <property type="taxonomic scope" value="Eukaryota"/>
</dbReference>
<dbReference type="GO" id="GO:0007131">
    <property type="term" value="P:reciprocal meiotic recombination"/>
    <property type="evidence" value="ECO:0007669"/>
    <property type="project" value="EnsemblFungi"/>
</dbReference>
<dbReference type="Pfam" id="PF23445">
    <property type="entry name" value="WHD_SNRNP200"/>
    <property type="match status" value="1"/>
</dbReference>
<evidence type="ECO:0000259" key="12">
    <source>
        <dbReference type="PROSITE" id="PS51194"/>
    </source>
</evidence>
<dbReference type="InterPro" id="IPR036390">
    <property type="entry name" value="WH_DNA-bd_sf"/>
</dbReference>
<dbReference type="Gene3D" id="1.10.10.10">
    <property type="entry name" value="Winged helix-like DNA-binding domain superfamily/Winged helix DNA-binding domain"/>
    <property type="match status" value="1"/>
</dbReference>
<dbReference type="PANTHER" id="PTHR47835:SF3">
    <property type="entry name" value="HELICASE FOR MEIOSIS 1"/>
    <property type="match status" value="1"/>
</dbReference>
<evidence type="ECO:0000256" key="10">
    <source>
        <dbReference type="ARBA" id="ARBA00048988"/>
    </source>
</evidence>
<dbReference type="Gene3D" id="1.10.3380.10">
    <property type="entry name" value="Sec63 N-terminal domain-like domain"/>
    <property type="match status" value="1"/>
</dbReference>
<dbReference type="InterPro" id="IPR057842">
    <property type="entry name" value="WH_MER3"/>
</dbReference>
<feature type="domain" description="Helicase ATP-binding" evidence="11">
    <location>
        <begin position="192"/>
        <end position="366"/>
    </location>
</feature>
<sequence length="1297" mass="148880">MYPRSTKFDKLGISVERNTLQKRRNSQPFLKSNYKRKSTLAALRQEKLFSVLNRHTLILIRSYRNTRPLKYNSGISYNKILDNEGEELSASESRNGYLDEESSSSKLLYHNETSTSMDDRHDHIFDDNYLENFEELSEGYSLPRKTVKIRRKLDNSTLPNNRSLLNTNILPDSFRKTFSFDYFNRMQSEAFGDVYGSDKNCIISAPTGSGKTVLFELAIMRLVKNSDYKMDNIKILYIAPTKSLCYEKYNSWGKLFLNLSVGILTGDSSVSESEKVKKCNIIITTPEKWDVLTRKWWDYIKLFELVKLILVDEIHTLKEKRGATLEVVLTRMNCMCQDIRIIGVSATIPNLNDIALWLRNSETYNKQTAAKALNFDDSYRQVSLKKYVQGYNFSTKNEFQRDNIYNTKLPTIIRDFSKGKPILIFCPTRSSTVVTAKYLAQNTCFQNDKSHRSSFTANISDRTLLECIGQNIAYHHAGLSLDERKLVEESFKNGNIKILCCTSTLAVGVNLPAFLVIIKGTKFWSTSTSEEYSQLDILQMVGRAGRPQFEKEGCAVIMTDMCMKQYYENLINGTDELESSLHLELLEHLSAEISIGTITNVTTALEWLKNTFFYIRYKKNPSSYYSVNHYSKINGFQDSKLLQFIQALLERLEKAEIIELNLEAGDKYNSKINCTAYGQAMTRHYILFNSMTSFISIKYSQSVANILNTVSNAEEYSTIRVRQNEKKLYREINMSPLIKYPYLTKNQQSQIIDNRSQKVSLIIQYELGGLEFPSYQGASKLHQSFLQDKHFIFKHCLRILKCMIDVFIFKKDGVSLKNTLFLLRCATGNCWEDTPMVLRQLKNIGLVSVRKFVNHNILNLEEVSKLSESQLEYFLCLKIGNGIKIKRDIESLPSIQLRVKLENCSIQGKQLLVRFGVEISSKFKSTMWHGTHLSVNIVTMKSIGELIDFRRVNLSHLRAPKSFTVETIISSKQIDIEFEANFQEIADIKDSKIFTSKDLHPQYFNILRETESFDALNRCLFVPEDGNTESLDSMSSDDSILRYFDVDTSAKDSQSSKQAIPSNQCPELKKITDRKRYENGNYSCNHKCHNKENCRHLCCKEGIPETFLKLPKNQISGNTIQESEQNINKKKIHKNKEISILLSNSFSNSHINKESSLTEHLFQSKNIPEKIITQKDYHPEWKLRSFDLPVNIPILNLESSEYEEEVPIDNIPVDFTRQINETSNILIDNKISTGLRSGLESDTKSIIPDKNFNLNKDDIIKVDNLSTSSSSSEIEICDNEAGSIGTLSFLGSDVILL</sequence>
<dbReference type="GO" id="GO:0003676">
    <property type="term" value="F:nucleic acid binding"/>
    <property type="evidence" value="ECO:0007669"/>
    <property type="project" value="InterPro"/>
</dbReference>
<dbReference type="GO" id="GO:0007129">
    <property type="term" value="P:homologous chromosome pairing at meiosis"/>
    <property type="evidence" value="ECO:0007669"/>
    <property type="project" value="EnsemblFungi"/>
</dbReference>
<dbReference type="HOGENOM" id="CLU_000335_0_1_1"/>
<evidence type="ECO:0000259" key="11">
    <source>
        <dbReference type="PROSITE" id="PS51192"/>
    </source>
</evidence>
<accession>I2H3X3</accession>
<reference evidence="13 14" key="1">
    <citation type="journal article" date="2011" name="Proc. Natl. Acad. Sci. U.S.A.">
        <title>Evolutionary erosion of yeast sex chromosomes by mating-type switching accidents.</title>
        <authorList>
            <person name="Gordon J.L."/>
            <person name="Armisen D."/>
            <person name="Proux-Wera E."/>
            <person name="Oheigeartaigh S.S."/>
            <person name="Byrne K.P."/>
            <person name="Wolfe K.H."/>
        </authorList>
    </citation>
    <scope>NUCLEOTIDE SEQUENCE [LARGE SCALE GENOMIC DNA]</scope>
    <source>
        <strain evidence="14">ATCC 34711 / CBS 6284 / DSM 70876 / NBRC 10599 / NRRL Y-10934 / UCD 77-7</strain>
    </source>
</reference>
<dbReference type="InterPro" id="IPR004179">
    <property type="entry name" value="Sec63-dom"/>
</dbReference>
<evidence type="ECO:0000313" key="13">
    <source>
        <dbReference type="EMBL" id="CCH61075.1"/>
    </source>
</evidence>
<dbReference type="OrthoDB" id="5575at2759"/>
<dbReference type="SUPFAM" id="SSF46785">
    <property type="entry name" value="Winged helix' DNA-binding domain"/>
    <property type="match status" value="1"/>
</dbReference>
<dbReference type="GO" id="GO:0005634">
    <property type="term" value="C:nucleus"/>
    <property type="evidence" value="ECO:0007669"/>
    <property type="project" value="EnsemblFungi"/>
</dbReference>
<comment type="catalytic activity">
    <reaction evidence="10">
        <text>ATP + H2O = ADP + phosphate + H(+)</text>
        <dbReference type="Rhea" id="RHEA:13065"/>
        <dbReference type="ChEBI" id="CHEBI:15377"/>
        <dbReference type="ChEBI" id="CHEBI:15378"/>
        <dbReference type="ChEBI" id="CHEBI:30616"/>
        <dbReference type="ChEBI" id="CHEBI:43474"/>
        <dbReference type="ChEBI" id="CHEBI:456216"/>
        <dbReference type="EC" id="5.6.2.4"/>
    </reaction>
</comment>
<dbReference type="KEGG" id="tbl:TBLA_0E00120"/>
<dbReference type="InterPro" id="IPR014001">
    <property type="entry name" value="Helicase_ATP-bd"/>
</dbReference>
<dbReference type="SUPFAM" id="SSF52540">
    <property type="entry name" value="P-loop containing nucleoside triphosphate hydrolases"/>
    <property type="match status" value="1"/>
</dbReference>
<organism evidence="13 14">
    <name type="scientific">Henningerozyma blattae (strain ATCC 34711 / CBS 6284 / DSM 70876 / NBRC 10599 / NRRL Y-10934 / UCD 77-7)</name>
    <name type="common">Yeast</name>
    <name type="synonym">Tetrapisispora blattae</name>
    <dbReference type="NCBI Taxonomy" id="1071380"/>
    <lineage>
        <taxon>Eukaryota</taxon>
        <taxon>Fungi</taxon>
        <taxon>Dikarya</taxon>
        <taxon>Ascomycota</taxon>
        <taxon>Saccharomycotina</taxon>
        <taxon>Saccharomycetes</taxon>
        <taxon>Saccharomycetales</taxon>
        <taxon>Saccharomycetaceae</taxon>
        <taxon>Henningerozyma</taxon>
    </lineage>
</organism>
<dbReference type="GO" id="GO:0006260">
    <property type="term" value="P:DNA replication"/>
    <property type="evidence" value="ECO:0007669"/>
    <property type="project" value="EnsemblFungi"/>
</dbReference>
<evidence type="ECO:0000313" key="14">
    <source>
        <dbReference type="Proteomes" id="UP000002866"/>
    </source>
</evidence>
<keyword evidence="6" id="KW-0413">Isomerase</keyword>
<dbReference type="OMA" id="VYGYQSH"/>
<evidence type="ECO:0000256" key="2">
    <source>
        <dbReference type="ARBA" id="ARBA00022741"/>
    </source>
</evidence>
<dbReference type="GO" id="GO:0016787">
    <property type="term" value="F:hydrolase activity"/>
    <property type="evidence" value="ECO:0007669"/>
    <property type="project" value="UniProtKB-KW"/>
</dbReference>
<evidence type="ECO:0000256" key="6">
    <source>
        <dbReference type="ARBA" id="ARBA00023235"/>
    </source>
</evidence>
<keyword evidence="2" id="KW-0547">Nucleotide-binding</keyword>
<dbReference type="InterPro" id="IPR011545">
    <property type="entry name" value="DEAD/DEAH_box_helicase_dom"/>
</dbReference>
<dbReference type="PANTHER" id="PTHR47835">
    <property type="entry name" value="HFM1, ATP DEPENDENT DNA HELICASE HOMOLOG"/>
    <property type="match status" value="1"/>
</dbReference>
<evidence type="ECO:0000256" key="7">
    <source>
        <dbReference type="ARBA" id="ARBA00023254"/>
    </source>
</evidence>
<dbReference type="InterPro" id="IPR036388">
    <property type="entry name" value="WH-like_DNA-bd_sf"/>
</dbReference>
<dbReference type="InterPro" id="IPR001650">
    <property type="entry name" value="Helicase_C-like"/>
</dbReference>
<feature type="domain" description="Helicase C-terminal" evidence="12">
    <location>
        <begin position="408"/>
        <end position="609"/>
    </location>
</feature>
<dbReference type="CDD" id="cd18795">
    <property type="entry name" value="SF2_C_Ski2"/>
    <property type="match status" value="1"/>
</dbReference>
<dbReference type="SMART" id="SM00973">
    <property type="entry name" value="Sec63"/>
    <property type="match status" value="1"/>
</dbReference>
<comment type="similarity">
    <text evidence="1">Belongs to the helicase family. SKI2 subfamily.</text>
</comment>
<protein>
    <recommendedName>
        <fullName evidence="9">DNA 3'-5' helicase</fullName>
        <ecNumber evidence="9">5.6.2.4</ecNumber>
    </recommendedName>
</protein>
<proteinExistence type="inferred from homology"/>
<dbReference type="GeneID" id="14496202"/>
<evidence type="ECO:0000256" key="5">
    <source>
        <dbReference type="ARBA" id="ARBA00022840"/>
    </source>
</evidence>
<dbReference type="Pfam" id="PF00270">
    <property type="entry name" value="DEAD"/>
    <property type="match status" value="1"/>
</dbReference>
<dbReference type="EMBL" id="HE806320">
    <property type="protein sequence ID" value="CCH61075.1"/>
    <property type="molecule type" value="Genomic_DNA"/>
</dbReference>
<dbReference type="SMART" id="SM00490">
    <property type="entry name" value="HELICc"/>
    <property type="match status" value="1"/>
</dbReference>
<dbReference type="Pfam" id="PF02889">
    <property type="entry name" value="Sec63"/>
    <property type="match status" value="1"/>
</dbReference>
<dbReference type="PROSITE" id="PS51194">
    <property type="entry name" value="HELICASE_CTER"/>
    <property type="match status" value="1"/>
</dbReference>
<dbReference type="Pfam" id="PF00271">
    <property type="entry name" value="Helicase_C"/>
    <property type="match status" value="1"/>
</dbReference>
<evidence type="ECO:0000256" key="4">
    <source>
        <dbReference type="ARBA" id="ARBA00022806"/>
    </source>
</evidence>
<dbReference type="STRING" id="1071380.I2H3X3"/>